<evidence type="ECO:0000313" key="6">
    <source>
        <dbReference type="Proteomes" id="UP000632138"/>
    </source>
</evidence>
<dbReference type="InterPro" id="IPR011991">
    <property type="entry name" value="ArsR-like_HTH"/>
</dbReference>
<protein>
    <submittedName>
        <fullName evidence="5">Winged helix-turn-helix transcriptional regulator</fullName>
    </submittedName>
</protein>
<feature type="domain" description="HTH arsR-type" evidence="4">
    <location>
        <begin position="7"/>
        <end position="101"/>
    </location>
</feature>
<organism evidence="5 6">
    <name type="scientific">Paractinoplanes ovalisporus</name>
    <dbReference type="NCBI Taxonomy" id="2810368"/>
    <lineage>
        <taxon>Bacteria</taxon>
        <taxon>Bacillati</taxon>
        <taxon>Actinomycetota</taxon>
        <taxon>Actinomycetes</taxon>
        <taxon>Micromonosporales</taxon>
        <taxon>Micromonosporaceae</taxon>
        <taxon>Paractinoplanes</taxon>
    </lineage>
</organism>
<dbReference type="PANTHER" id="PTHR33154:SF15">
    <property type="entry name" value="REGULATORY PROTEIN ARSR"/>
    <property type="match status" value="1"/>
</dbReference>
<evidence type="ECO:0000256" key="2">
    <source>
        <dbReference type="ARBA" id="ARBA00023125"/>
    </source>
</evidence>
<gene>
    <name evidence="5" type="ORF">JIG36_20575</name>
</gene>
<name>A0ABS2ADR2_9ACTN</name>
<evidence type="ECO:0000313" key="5">
    <source>
        <dbReference type="EMBL" id="MBM2617957.1"/>
    </source>
</evidence>
<keyword evidence="3" id="KW-0804">Transcription</keyword>
<keyword evidence="1" id="KW-0805">Transcription regulation</keyword>
<dbReference type="PANTHER" id="PTHR33154">
    <property type="entry name" value="TRANSCRIPTIONAL REGULATOR, ARSR FAMILY"/>
    <property type="match status" value="1"/>
</dbReference>
<comment type="caution">
    <text evidence="5">The sequence shown here is derived from an EMBL/GenBank/DDBJ whole genome shotgun (WGS) entry which is preliminary data.</text>
</comment>
<keyword evidence="6" id="KW-1185">Reference proteome</keyword>
<dbReference type="InterPro" id="IPR051081">
    <property type="entry name" value="HTH_MetalResp_TranReg"/>
</dbReference>
<evidence type="ECO:0000256" key="3">
    <source>
        <dbReference type="ARBA" id="ARBA00023163"/>
    </source>
</evidence>
<dbReference type="InterPro" id="IPR001845">
    <property type="entry name" value="HTH_ArsR_DNA-bd_dom"/>
</dbReference>
<dbReference type="Pfam" id="PF12840">
    <property type="entry name" value="HTH_20"/>
    <property type="match status" value="1"/>
</dbReference>
<accession>A0ABS2ADR2</accession>
<reference evidence="5 6" key="1">
    <citation type="submission" date="2021-01" db="EMBL/GenBank/DDBJ databases">
        <title>Actinoplanes sp. nov. LDG1-06 isolated from lichen.</title>
        <authorList>
            <person name="Saeng-In P."/>
            <person name="Phongsopitanun W."/>
            <person name="Kanchanasin P."/>
            <person name="Yuki M."/>
            <person name="Kudo T."/>
            <person name="Ohkuma M."/>
            <person name="Tanasupawat S."/>
        </authorList>
    </citation>
    <scope>NUCLEOTIDE SEQUENCE [LARGE SCALE GENOMIC DNA]</scope>
    <source>
        <strain evidence="5 6">LDG1-06</strain>
    </source>
</reference>
<dbReference type="CDD" id="cd00090">
    <property type="entry name" value="HTH_ARSR"/>
    <property type="match status" value="1"/>
</dbReference>
<dbReference type="Gene3D" id="1.10.10.10">
    <property type="entry name" value="Winged helix-like DNA-binding domain superfamily/Winged helix DNA-binding domain"/>
    <property type="match status" value="1"/>
</dbReference>
<evidence type="ECO:0000259" key="4">
    <source>
        <dbReference type="SMART" id="SM00418"/>
    </source>
</evidence>
<dbReference type="SMART" id="SM00418">
    <property type="entry name" value="HTH_ARSR"/>
    <property type="match status" value="1"/>
</dbReference>
<dbReference type="SUPFAM" id="SSF46785">
    <property type="entry name" value="Winged helix' DNA-binding domain"/>
    <property type="match status" value="1"/>
</dbReference>
<dbReference type="Proteomes" id="UP000632138">
    <property type="component" value="Unassembled WGS sequence"/>
</dbReference>
<evidence type="ECO:0000256" key="1">
    <source>
        <dbReference type="ARBA" id="ARBA00023015"/>
    </source>
</evidence>
<dbReference type="InterPro" id="IPR036390">
    <property type="entry name" value="WH_DNA-bd_sf"/>
</dbReference>
<proteinExistence type="predicted"/>
<keyword evidence="2" id="KW-0238">DNA-binding</keyword>
<dbReference type="EMBL" id="JAENHP010000006">
    <property type="protein sequence ID" value="MBM2617957.1"/>
    <property type="molecule type" value="Genomic_DNA"/>
</dbReference>
<sequence length="185" mass="20777">MRITDPQVMRALAHPARIAIVEHLNSTGAAVTATECAELVHLSPSATSYHLRELAKYRLVEQAASRGDGRERVWRSTSTGLRIDTDRNDPETASARAALVDIFLERDMARAREFIARAASEPEDWLETSTLSSHQLLLTVDELRELSEKLNALVDPYRARRRQEDPPAGARRVQLTYMAYPDEAP</sequence>
<dbReference type="InterPro" id="IPR036388">
    <property type="entry name" value="WH-like_DNA-bd_sf"/>
</dbReference>